<dbReference type="PANTHER" id="PTHR48079">
    <property type="entry name" value="PROTEIN YEEZ"/>
    <property type="match status" value="1"/>
</dbReference>
<dbReference type="PANTHER" id="PTHR48079:SF6">
    <property type="entry name" value="NAD(P)-BINDING DOMAIN-CONTAINING PROTEIN-RELATED"/>
    <property type="match status" value="1"/>
</dbReference>
<dbReference type="RefSeq" id="WP_032552471.1">
    <property type="nucleotide sequence ID" value="NZ_JFFR01000027.1"/>
</dbReference>
<evidence type="ECO:0000313" key="2">
    <source>
        <dbReference type="Proteomes" id="UP000027219"/>
    </source>
</evidence>
<dbReference type="OrthoDB" id="9787292at2"/>
<protein>
    <submittedName>
        <fullName evidence="1">NAD-dependent dehydratase</fullName>
    </submittedName>
</protein>
<name>A0A066UML1_9VIBR</name>
<dbReference type="SUPFAM" id="SSF51735">
    <property type="entry name" value="NAD(P)-binding Rossmann-fold domains"/>
    <property type="match status" value="1"/>
</dbReference>
<dbReference type="Gene3D" id="3.40.50.720">
    <property type="entry name" value="NAD(P)-binding Rossmann-like Domain"/>
    <property type="match status" value="1"/>
</dbReference>
<reference evidence="1 2" key="1">
    <citation type="submission" date="2014-02" db="EMBL/GenBank/DDBJ databases">
        <title>Vibrio fortis Dalian14 Genome Sequencing.</title>
        <authorList>
            <person name="Wang Y."/>
            <person name="Song L."/>
            <person name="Liu G."/>
            <person name="Ding J."/>
        </authorList>
    </citation>
    <scope>NUCLEOTIDE SEQUENCE [LARGE SCALE GENOMIC DNA]</scope>
    <source>
        <strain evidence="1 2">Dalian14</strain>
    </source>
</reference>
<dbReference type="Proteomes" id="UP000027219">
    <property type="component" value="Unassembled WGS sequence"/>
</dbReference>
<accession>A0A066UML1</accession>
<keyword evidence="2" id="KW-1185">Reference proteome</keyword>
<dbReference type="InterPro" id="IPR036291">
    <property type="entry name" value="NAD(P)-bd_dom_sf"/>
</dbReference>
<proteinExistence type="predicted"/>
<dbReference type="EMBL" id="JFFR01000027">
    <property type="protein sequence ID" value="KDN27107.1"/>
    <property type="molecule type" value="Genomic_DNA"/>
</dbReference>
<gene>
    <name evidence="1" type="ORF">VFDL14_19565</name>
</gene>
<sequence length="276" mass="31684">MKVLISGSNGYVGRHVTSLFKETRAEVYLYDRGRSAIICPEGMYERYSKFEDYFDVVINCARPHWSEYSPSEIANIESKLLLKLDSLAKVGAIKIHTSGVWLFGKANYDELRGFKLKPLSVVEPDVTTIERALRYKWHVVYCPSLVYGGENCQLMRIIETLDGSLSVAMPTQGHNQYIHVEDIAHFYLSLVQNQPDNRQHFIAEKEGYTPADFGRLLLQASLIKKINSMDWMEFESRFGSSAVEIERLNLDLPVSPMFKSTSTLRHYIENSFNKHL</sequence>
<dbReference type="InterPro" id="IPR051783">
    <property type="entry name" value="NAD(P)-dependent_oxidoreduct"/>
</dbReference>
<dbReference type="GO" id="GO:0005737">
    <property type="term" value="C:cytoplasm"/>
    <property type="evidence" value="ECO:0007669"/>
    <property type="project" value="TreeGrafter"/>
</dbReference>
<dbReference type="AlphaFoldDB" id="A0A066UML1"/>
<dbReference type="STRING" id="212667.VFDL14_19565"/>
<evidence type="ECO:0000313" key="1">
    <source>
        <dbReference type="EMBL" id="KDN27107.1"/>
    </source>
</evidence>
<organism evidence="1 2">
    <name type="scientific">Vibrio fortis</name>
    <dbReference type="NCBI Taxonomy" id="212667"/>
    <lineage>
        <taxon>Bacteria</taxon>
        <taxon>Pseudomonadati</taxon>
        <taxon>Pseudomonadota</taxon>
        <taxon>Gammaproteobacteria</taxon>
        <taxon>Vibrionales</taxon>
        <taxon>Vibrionaceae</taxon>
        <taxon>Vibrio</taxon>
    </lineage>
</organism>
<comment type="caution">
    <text evidence="1">The sequence shown here is derived from an EMBL/GenBank/DDBJ whole genome shotgun (WGS) entry which is preliminary data.</text>
</comment>
<dbReference type="GO" id="GO:0004029">
    <property type="term" value="F:aldehyde dehydrogenase (NAD+) activity"/>
    <property type="evidence" value="ECO:0007669"/>
    <property type="project" value="TreeGrafter"/>
</dbReference>